<dbReference type="Pfam" id="PF12708">
    <property type="entry name" value="Pect-lyase_RHGA_epim"/>
    <property type="match status" value="1"/>
</dbReference>
<keyword evidence="1" id="KW-0812">Transmembrane</keyword>
<evidence type="ECO:0000313" key="4">
    <source>
        <dbReference type="Proteomes" id="UP000292003"/>
    </source>
</evidence>
<proteinExistence type="predicted"/>
<dbReference type="EMBL" id="SFCC01000015">
    <property type="protein sequence ID" value="RZQ60800.1"/>
    <property type="molecule type" value="Genomic_DNA"/>
</dbReference>
<dbReference type="InterPro" id="IPR012334">
    <property type="entry name" value="Pectin_lyas_fold"/>
</dbReference>
<dbReference type="Proteomes" id="UP000292003">
    <property type="component" value="Unassembled WGS sequence"/>
</dbReference>
<keyword evidence="4" id="KW-1185">Reference proteome</keyword>
<dbReference type="OrthoDB" id="818401at2"/>
<organism evidence="3 4">
    <name type="scientific">Amycolatopsis suaedae</name>
    <dbReference type="NCBI Taxonomy" id="2510978"/>
    <lineage>
        <taxon>Bacteria</taxon>
        <taxon>Bacillati</taxon>
        <taxon>Actinomycetota</taxon>
        <taxon>Actinomycetes</taxon>
        <taxon>Pseudonocardiales</taxon>
        <taxon>Pseudonocardiaceae</taxon>
        <taxon>Amycolatopsis</taxon>
    </lineage>
</organism>
<dbReference type="InterPro" id="IPR024535">
    <property type="entry name" value="RHGA/B-epi-like_pectate_lyase"/>
</dbReference>
<accession>A0A4Q7J0D3</accession>
<protein>
    <recommendedName>
        <fullName evidence="2">Rhamnogalacturonase A/B/Epimerase-like pectate lyase domain-containing protein</fullName>
    </recommendedName>
</protein>
<dbReference type="InterPro" id="IPR011050">
    <property type="entry name" value="Pectin_lyase_fold/virulence"/>
</dbReference>
<comment type="caution">
    <text evidence="3">The sequence shown here is derived from an EMBL/GenBank/DDBJ whole genome shotgun (WGS) entry which is preliminary data.</text>
</comment>
<reference evidence="3 4" key="1">
    <citation type="submission" date="2019-02" db="EMBL/GenBank/DDBJ databases">
        <title>Draft genome sequence of Amycolatopsis sp. 8-3EHSu isolated from roots of Suaeda maritima.</title>
        <authorList>
            <person name="Duangmal K."/>
            <person name="Chantavorakit T."/>
        </authorList>
    </citation>
    <scope>NUCLEOTIDE SEQUENCE [LARGE SCALE GENOMIC DNA]</scope>
    <source>
        <strain evidence="3 4">8-3EHSu</strain>
    </source>
</reference>
<dbReference type="SUPFAM" id="SSF51126">
    <property type="entry name" value="Pectin lyase-like"/>
    <property type="match status" value="2"/>
</dbReference>
<dbReference type="AlphaFoldDB" id="A0A4Q7J0D3"/>
<evidence type="ECO:0000313" key="3">
    <source>
        <dbReference type="EMBL" id="RZQ60800.1"/>
    </source>
</evidence>
<keyword evidence="1" id="KW-0472">Membrane</keyword>
<feature type="transmembrane region" description="Helical" evidence="1">
    <location>
        <begin position="85"/>
        <end position="103"/>
    </location>
</feature>
<evidence type="ECO:0000259" key="2">
    <source>
        <dbReference type="Pfam" id="PF12708"/>
    </source>
</evidence>
<gene>
    <name evidence="3" type="ORF">EWH70_27230</name>
</gene>
<keyword evidence="1" id="KW-1133">Transmembrane helix</keyword>
<name>A0A4Q7J0D3_9PSEU</name>
<sequence length="623" mass="67393">MGCSRDSTRRNIESVRGMNAIPATSRRATARRAHATPGRRVYAWSTTVFPGLDNDGDTTQNDAARAAGYSESVHMRERNFTRRNVFQMAAVGGLVFAGSAWPASAAGSSRELFDQWRATPHSHPLVPNISQAGYRLGSPLPTPPVVATVTDFGARPDGRTDCSAAFDAALAAAGKAGGGAVYVPAGTWLLSRPVFLTQSGVVLRGAGQRRTRLYFPNPLETGYRPNIRSDNGQSRWSYTGGQVFLMPPGRKRQSEADDYAGYETWMIGAELGAVGSARRGDLVLHVDDSSRYPLNRQYVLEVTNPPDAALLKHLTGGIAGAQSYPWQTKAAKLVRGAKGMWPGFEVLRYPVRFTAAPTPATLVLEQPLKWDLRPEWPAILREPGPMISESGVEHLTIANRLITETTHLMHPGSNGVCVHNGIDCWVRDVRVEHADAAFASTGSKNITFTGVSVGGRAWHHAFINRMQSFDNLFEDFKIENWTVPPVAGALHHGLNVEGLTAGIVFRRGDMANGTFDSHRGLPFDIVRTDVNLYNDGGVGGAGDAGPYYGNRNVHWNARVLNGKARAVDTRTLAPYSATVGVRGITDTGNLKPDYAGDLHSVGLEFGVTPSIPDLYLAQRAELA</sequence>
<feature type="domain" description="Rhamnogalacturonase A/B/Epimerase-like pectate lyase" evidence="2">
    <location>
        <begin position="149"/>
        <end position="212"/>
    </location>
</feature>
<dbReference type="Gene3D" id="2.160.20.10">
    <property type="entry name" value="Single-stranded right-handed beta-helix, Pectin lyase-like"/>
    <property type="match status" value="1"/>
</dbReference>
<evidence type="ECO:0000256" key="1">
    <source>
        <dbReference type="SAM" id="Phobius"/>
    </source>
</evidence>